<keyword evidence="2" id="KW-1185">Reference proteome</keyword>
<reference evidence="1 2" key="1">
    <citation type="submission" date="2024-09" db="EMBL/GenBank/DDBJ databases">
        <title>Rethinking Asexuality: The Enigmatic Case of Functional Sexual Genes in Lepraria (Stereocaulaceae).</title>
        <authorList>
            <person name="Doellman M."/>
            <person name="Sun Y."/>
            <person name="Barcenas-Pena A."/>
            <person name="Lumbsch H.T."/>
            <person name="Grewe F."/>
        </authorList>
    </citation>
    <scope>NUCLEOTIDE SEQUENCE [LARGE SCALE GENOMIC DNA]</scope>
    <source>
        <strain evidence="1 2">Mercado 3170</strain>
    </source>
</reference>
<proteinExistence type="predicted"/>
<evidence type="ECO:0000313" key="1">
    <source>
        <dbReference type="EMBL" id="KAL2039898.1"/>
    </source>
</evidence>
<accession>A0ABR4A2L8</accession>
<dbReference type="InterPro" id="IPR046670">
    <property type="entry name" value="DUF6540"/>
</dbReference>
<dbReference type="Proteomes" id="UP001590950">
    <property type="component" value="Unassembled WGS sequence"/>
</dbReference>
<organism evidence="1 2">
    <name type="scientific">Stereocaulon virgatum</name>
    <dbReference type="NCBI Taxonomy" id="373712"/>
    <lineage>
        <taxon>Eukaryota</taxon>
        <taxon>Fungi</taxon>
        <taxon>Dikarya</taxon>
        <taxon>Ascomycota</taxon>
        <taxon>Pezizomycotina</taxon>
        <taxon>Lecanoromycetes</taxon>
        <taxon>OSLEUM clade</taxon>
        <taxon>Lecanoromycetidae</taxon>
        <taxon>Lecanorales</taxon>
        <taxon>Lecanorineae</taxon>
        <taxon>Stereocaulaceae</taxon>
        <taxon>Stereocaulon</taxon>
    </lineage>
</organism>
<gene>
    <name evidence="1" type="ORF">N7G274_007301</name>
</gene>
<dbReference type="Pfam" id="PF20174">
    <property type="entry name" value="DUF6540"/>
    <property type="match status" value="1"/>
</dbReference>
<protein>
    <submittedName>
        <fullName evidence="1">Uncharacterized protein</fullName>
    </submittedName>
</protein>
<sequence length="125" mass="14076">MPSHPLLLVTYDRGLHWKSQKPKPYHWAFFIKTESVGYKVLGTAHQLRGMPGAFYYSGPEQVDLKKSGSKKLDLEIGSVESGKIGRVTEILRAIPIEKNEASSWNCQDRSLAALDTLRKEGFIDD</sequence>
<comment type="caution">
    <text evidence="1">The sequence shown here is derived from an EMBL/GenBank/DDBJ whole genome shotgun (WGS) entry which is preliminary data.</text>
</comment>
<dbReference type="EMBL" id="JBEFKJ010000023">
    <property type="protein sequence ID" value="KAL2039898.1"/>
    <property type="molecule type" value="Genomic_DNA"/>
</dbReference>
<name>A0ABR4A2L8_9LECA</name>
<evidence type="ECO:0000313" key="2">
    <source>
        <dbReference type="Proteomes" id="UP001590950"/>
    </source>
</evidence>